<evidence type="ECO:0000313" key="3">
    <source>
        <dbReference type="Proteomes" id="UP000789831"/>
    </source>
</evidence>
<evidence type="ECO:0000313" key="2">
    <source>
        <dbReference type="EMBL" id="CAG8577593.1"/>
    </source>
</evidence>
<comment type="caution">
    <text evidence="2">The sequence shown here is derived from an EMBL/GenBank/DDBJ whole genome shotgun (WGS) entry which is preliminary data.</text>
</comment>
<accession>A0A9N9BV35</accession>
<dbReference type="EMBL" id="CAJVPL010001563">
    <property type="protein sequence ID" value="CAG8577593.1"/>
    <property type="molecule type" value="Genomic_DNA"/>
</dbReference>
<organism evidence="2 3">
    <name type="scientific">Ambispora gerdemannii</name>
    <dbReference type="NCBI Taxonomy" id="144530"/>
    <lineage>
        <taxon>Eukaryota</taxon>
        <taxon>Fungi</taxon>
        <taxon>Fungi incertae sedis</taxon>
        <taxon>Mucoromycota</taxon>
        <taxon>Glomeromycotina</taxon>
        <taxon>Glomeromycetes</taxon>
        <taxon>Archaeosporales</taxon>
        <taxon>Ambisporaceae</taxon>
        <taxon>Ambispora</taxon>
    </lineage>
</organism>
<evidence type="ECO:0000256" key="1">
    <source>
        <dbReference type="SAM" id="MobiDB-lite"/>
    </source>
</evidence>
<feature type="compositionally biased region" description="Polar residues" evidence="1">
    <location>
        <begin position="60"/>
        <end position="75"/>
    </location>
</feature>
<feature type="compositionally biased region" description="Pro residues" evidence="1">
    <location>
        <begin position="33"/>
        <end position="52"/>
    </location>
</feature>
<gene>
    <name evidence="2" type="ORF">AGERDE_LOCUS7958</name>
</gene>
<keyword evidence="3" id="KW-1185">Reference proteome</keyword>
<sequence>MALPNDNFNAASGTPSSPPQQFQQTGNFQLGPPAGPPPSDSPLGPPLGPPPSDVNGLAEQKQQFYPSPSMPPQTNVIHVVSPQTQPLGEKQENQQTLQNVPVLHQPFFYNGQPTMKTYYLMWFFLVSLFATMIERLDTTAIAYIAKLRDFIA</sequence>
<proteinExistence type="predicted"/>
<dbReference type="Proteomes" id="UP000789831">
    <property type="component" value="Unassembled WGS sequence"/>
</dbReference>
<feature type="region of interest" description="Disordered" evidence="1">
    <location>
        <begin position="1"/>
        <end position="75"/>
    </location>
</feature>
<protein>
    <submittedName>
        <fullName evidence="2">11356_t:CDS:1</fullName>
    </submittedName>
</protein>
<name>A0A9N9BV35_9GLOM</name>
<feature type="compositionally biased region" description="Polar residues" evidence="1">
    <location>
        <begin position="1"/>
        <end position="11"/>
    </location>
</feature>
<dbReference type="OrthoDB" id="10641982at2759"/>
<feature type="compositionally biased region" description="Low complexity" evidence="1">
    <location>
        <begin position="12"/>
        <end position="32"/>
    </location>
</feature>
<dbReference type="AlphaFoldDB" id="A0A9N9BV35"/>
<reference evidence="2" key="1">
    <citation type="submission" date="2021-06" db="EMBL/GenBank/DDBJ databases">
        <authorList>
            <person name="Kallberg Y."/>
            <person name="Tangrot J."/>
            <person name="Rosling A."/>
        </authorList>
    </citation>
    <scope>NUCLEOTIDE SEQUENCE</scope>
    <source>
        <strain evidence="2">MT106</strain>
    </source>
</reference>